<dbReference type="SUPFAM" id="SSF55637">
    <property type="entry name" value="Cell cycle regulatory proteins"/>
    <property type="match status" value="1"/>
</dbReference>
<dbReference type="AlphaFoldDB" id="A0A6S7J4B4"/>
<keyword evidence="6" id="KW-1185">Reference proteome</keyword>
<dbReference type="FunFam" id="3.30.170.10:FF:000001">
    <property type="entry name" value="Cyclin-dependent kinases regulatory subunit"/>
    <property type="match status" value="1"/>
</dbReference>
<evidence type="ECO:0000313" key="5">
    <source>
        <dbReference type="EMBL" id="CAB4025288.1"/>
    </source>
</evidence>
<evidence type="ECO:0000256" key="1">
    <source>
        <dbReference type="ARBA" id="ARBA00007782"/>
    </source>
</evidence>
<evidence type="ECO:0000256" key="2">
    <source>
        <dbReference type="ARBA" id="ARBA00022618"/>
    </source>
</evidence>
<dbReference type="PRINTS" id="PR00296">
    <property type="entry name" value="CYCLINKINASE"/>
</dbReference>
<sequence>MSAADIYYSKKYQDDFYEYRHVILPKELAKRVPRALMSEDQWRSIGVQQSLGWEHYMIHSPERHVLCFRRPLPGVECATIPY</sequence>
<dbReference type="EMBL" id="CACRXK020013521">
    <property type="protein sequence ID" value="CAB4025288.1"/>
    <property type="molecule type" value="Genomic_DNA"/>
</dbReference>
<proteinExistence type="inferred from homology"/>
<dbReference type="Gene3D" id="3.30.170.10">
    <property type="entry name" value="Cyclin-dependent kinase, regulatory subunit"/>
    <property type="match status" value="1"/>
</dbReference>
<gene>
    <name evidence="5" type="ORF">PACLA_8A087590</name>
</gene>
<dbReference type="InterPro" id="IPR000789">
    <property type="entry name" value="Cyclin-dep_kinase_reg-sub"/>
</dbReference>
<dbReference type="GO" id="GO:0016538">
    <property type="term" value="F:cyclin-dependent protein serine/threonine kinase regulator activity"/>
    <property type="evidence" value="ECO:0007669"/>
    <property type="project" value="InterPro"/>
</dbReference>
<dbReference type="GO" id="GO:0051301">
    <property type="term" value="P:cell division"/>
    <property type="evidence" value="ECO:0007669"/>
    <property type="project" value="UniProtKB-UniRule"/>
</dbReference>
<protein>
    <recommendedName>
        <fullName evidence="4">Cyclin-dependent kinases regulatory subunit</fullName>
    </recommendedName>
</protein>
<reference evidence="5" key="1">
    <citation type="submission" date="2020-04" db="EMBL/GenBank/DDBJ databases">
        <authorList>
            <person name="Alioto T."/>
            <person name="Alioto T."/>
            <person name="Gomez Garrido J."/>
        </authorList>
    </citation>
    <scope>NUCLEOTIDE SEQUENCE</scope>
    <source>
        <strain evidence="5">A484AB</strain>
    </source>
</reference>
<dbReference type="Pfam" id="PF01111">
    <property type="entry name" value="CKS"/>
    <property type="match status" value="1"/>
</dbReference>
<evidence type="ECO:0000256" key="4">
    <source>
        <dbReference type="RuleBase" id="RU311113"/>
    </source>
</evidence>
<comment type="similarity">
    <text evidence="1 4">Belongs to the CKS family.</text>
</comment>
<evidence type="ECO:0000256" key="3">
    <source>
        <dbReference type="ARBA" id="ARBA00023306"/>
    </source>
</evidence>
<organism evidence="5 6">
    <name type="scientific">Paramuricea clavata</name>
    <name type="common">Red gorgonian</name>
    <name type="synonym">Violescent sea-whip</name>
    <dbReference type="NCBI Taxonomy" id="317549"/>
    <lineage>
        <taxon>Eukaryota</taxon>
        <taxon>Metazoa</taxon>
        <taxon>Cnidaria</taxon>
        <taxon>Anthozoa</taxon>
        <taxon>Octocorallia</taxon>
        <taxon>Malacalcyonacea</taxon>
        <taxon>Plexauridae</taxon>
        <taxon>Paramuricea</taxon>
    </lineage>
</organism>
<name>A0A6S7J4B4_PARCT</name>
<comment type="function">
    <text evidence="4">Binds to the catalytic subunit of the cyclin dependent kinases and is essential for their biological function.</text>
</comment>
<keyword evidence="2 4" id="KW-0132">Cell division</keyword>
<dbReference type="InterPro" id="IPR036858">
    <property type="entry name" value="Cyclin-dep_kinase_reg-sub_sf"/>
</dbReference>
<dbReference type="Proteomes" id="UP001152795">
    <property type="component" value="Unassembled WGS sequence"/>
</dbReference>
<evidence type="ECO:0000313" key="6">
    <source>
        <dbReference type="Proteomes" id="UP001152795"/>
    </source>
</evidence>
<dbReference type="OrthoDB" id="440676at2759"/>
<accession>A0A6S7J4B4</accession>
<comment type="caution">
    <text evidence="5">The sequence shown here is derived from an EMBL/GenBank/DDBJ whole genome shotgun (WGS) entry which is preliminary data.</text>
</comment>
<keyword evidence="3 4" id="KW-0131">Cell cycle</keyword>
<dbReference type="SMART" id="SM01084">
    <property type="entry name" value="CKS"/>
    <property type="match status" value="1"/>
</dbReference>
<dbReference type="PANTHER" id="PTHR23415">
    <property type="entry name" value="CYCLIN-DEPENDENT KINASES REGULATORY SUBUNIT/60S RIBOSOME SUBUNIT BIOGENESIS PROTEIN NIP7"/>
    <property type="match status" value="1"/>
</dbReference>
<dbReference type="PROSITE" id="PS00944">
    <property type="entry name" value="CKS_1"/>
    <property type="match status" value="1"/>
</dbReference>